<name>A0A7K7D981_PHEME</name>
<dbReference type="Proteomes" id="UP000578259">
    <property type="component" value="Unassembled WGS sequence"/>
</dbReference>
<dbReference type="PANTHER" id="PTHR15682">
    <property type="entry name" value="UNHEALTHY RIBOSOME BIOGENESIS PROTEIN 2 HOMOLOG"/>
    <property type="match status" value="1"/>
</dbReference>
<dbReference type="GO" id="GO:0005730">
    <property type="term" value="C:nucleolus"/>
    <property type="evidence" value="ECO:0007669"/>
    <property type="project" value="TreeGrafter"/>
</dbReference>
<dbReference type="InterPro" id="IPR052609">
    <property type="entry name" value="Ribosome_Biogenesis_Reg"/>
</dbReference>
<accession>A0A7K7D981</accession>
<dbReference type="EMBL" id="VZSJ01002275">
    <property type="protein sequence ID" value="NWY28997.1"/>
    <property type="molecule type" value="Genomic_DNA"/>
</dbReference>
<organism evidence="2 3">
    <name type="scientific">Pheucticus melanocephalus</name>
    <name type="common">Black-headed grosbeak</name>
    <name type="synonym">Guiraca melanocephala</name>
    <dbReference type="NCBI Taxonomy" id="371919"/>
    <lineage>
        <taxon>Eukaryota</taxon>
        <taxon>Metazoa</taxon>
        <taxon>Chordata</taxon>
        <taxon>Craniata</taxon>
        <taxon>Vertebrata</taxon>
        <taxon>Euteleostomi</taxon>
        <taxon>Archelosauria</taxon>
        <taxon>Archosauria</taxon>
        <taxon>Dinosauria</taxon>
        <taxon>Saurischia</taxon>
        <taxon>Theropoda</taxon>
        <taxon>Coelurosauria</taxon>
        <taxon>Aves</taxon>
        <taxon>Neognathae</taxon>
        <taxon>Neoaves</taxon>
        <taxon>Telluraves</taxon>
        <taxon>Australaves</taxon>
        <taxon>Passeriformes</taxon>
        <taxon>Cardinalidae</taxon>
        <taxon>Pheucticus</taxon>
    </lineage>
</organism>
<dbReference type="GO" id="GO:0042254">
    <property type="term" value="P:ribosome biogenesis"/>
    <property type="evidence" value="ECO:0007669"/>
    <property type="project" value="TreeGrafter"/>
</dbReference>
<keyword evidence="3" id="KW-1185">Reference proteome</keyword>
<dbReference type="InterPro" id="IPR018849">
    <property type="entry name" value="Urb2/Npa2_C"/>
</dbReference>
<feature type="domain" description="Nucleolar 27S pre-rRNA processing Urb2/Npa2 C-terminal" evidence="1">
    <location>
        <begin position="1323"/>
        <end position="1518"/>
    </location>
</feature>
<evidence type="ECO:0000313" key="3">
    <source>
        <dbReference type="Proteomes" id="UP000578259"/>
    </source>
</evidence>
<feature type="non-terminal residue" evidence="2">
    <location>
        <position position="1"/>
    </location>
</feature>
<dbReference type="Pfam" id="PF10441">
    <property type="entry name" value="Urb2"/>
    <property type="match status" value="1"/>
</dbReference>
<reference evidence="2 3" key="1">
    <citation type="submission" date="2019-09" db="EMBL/GenBank/DDBJ databases">
        <title>Bird 10,000 Genomes (B10K) Project - Family phase.</title>
        <authorList>
            <person name="Zhang G."/>
        </authorList>
    </citation>
    <scope>NUCLEOTIDE SEQUENCE [LARGE SCALE GENOMIC DNA]</scope>
    <source>
        <strain evidence="2">OUT-0018</strain>
        <tissue evidence="2">Muscle</tissue>
    </source>
</reference>
<proteinExistence type="predicted"/>
<protein>
    <submittedName>
        <fullName evidence="2">URB2 protein</fullName>
    </submittedName>
</protein>
<evidence type="ECO:0000313" key="2">
    <source>
        <dbReference type="EMBL" id="NWY28997.1"/>
    </source>
</evidence>
<dbReference type="PANTHER" id="PTHR15682:SF2">
    <property type="entry name" value="UNHEALTHY RIBOSOME BIOGENESIS PROTEIN 2 HOMOLOG"/>
    <property type="match status" value="1"/>
</dbReference>
<evidence type="ECO:0000259" key="1">
    <source>
        <dbReference type="Pfam" id="PF10441"/>
    </source>
</evidence>
<feature type="non-terminal residue" evidence="2">
    <location>
        <position position="1526"/>
    </location>
</feature>
<comment type="caution">
    <text evidence="2">The sequence shown here is derived from an EMBL/GenBank/DDBJ whole genome shotgun (WGS) entry which is preliminary data.</text>
</comment>
<sequence>MAAIYSGIYLKLKSAKTSWEDKLKLARFAWISHQCVLPNKEQVLLDWVSQALVSNYNKKHELEDEVVEKLWAYLDNVIHSKRLQDLLKSGKTVGLSFSIAEIINKRLSEAYSEKTQQNIGTVLSCSSGILSTPSLSIIYTAKCELLVDLLSKLSKLACRQLASDDAVGSQLFNVLQLTFAQYLLIQRQQTNPNRVFGRVTSHLLQPCLLLRHLLTVRSWTQADDNHVCQHLSREIRSQIETLLQAGLFQPELFSSYKEELLSEQESQEKKKGAWKTPLLPVNTVQTKLGSDLCEPALHGAVVAGSVSLLYKLFLDSYCKAENHLVCFHMLSRLFGCLRLSDLQEEGKSDRLFPVDWSMELLALEQLLNLVLSNDIYNVASDRIRHKEVQFGFYRKLAQILLTHSQASIPAWFRCLKLLMSLNHLIVEPDLDDLVSSAWIDAEASEPRTKKPQETLISTIFQIYSKLRQFPRLFEEVLTVICRPAVDELRPPVFSAGLTAKLCECLLELPPNQILDILYLFVEKCQSLIIPAVEGSIDMALKLMSVCSVLHAFLFNMRSLDDVTPSPVVLRTQRLMANIQKGIIQPLMELLQAPRREGEKSELWLRKASDAALLLVYTWVEVDALFGVSCSKYVSPASETAVTEPAARHWGISAFLPGVKDQSWRRVMELASSFASTSKYCLELLTLQKMKMMLMQTEADLQALQHAAAFILESGRPTMSRGESELWDGDISAITELNYPTAHWHLVISNLTILLPYISLEDVDYIANVLLETLMLAEAQEAAKGQEPSISIAKITLGLIHSSLLPEMRVLHCAFLTHLIHQFAMVLPTATRDSEDLPLQQLSKFWLLAKLLTHWQYHQKTELSLSWKTLEKVAQCIVLLAKNGCPVILKERQLQRCLGLLEIVSLLKLDSFLPSDCTRCFLVLLSLLVNTRASVSCNKLLFLKVLSTCLHLLRCLQAGRNSNSVLKVLHASDVLEAVMTSQLIACKFFTDVLTGPVWAQYVQEVQEFLENFLQMIIERRQSVKLNLEKFMSFLVSCRPDTGAAKSIDWKNWNPAAEQLLLTAFTTLCHVVTLHLQQLPEKKLHSVDVFCALLEPVVLQMVRTVEHRLQSSTPNQPLPVAFIPAVTTLLKADLSHPVKKDWQKEPSGFLKRPRVKLYQEFYSQILKELPCAGSNLQFLQLALQFLTVFCSVPELYPEKETAVMVVFAIKKLLSGPAITTQVIRSTEMELTEVLVQVLGNCSDEEFYAIMRLVLQGLEVRNTWQQKAKEVLSAVTLTKLLLSCPLSGDKGKAFWFASPQIITAFALQTKEACQDQALISIIVIPILETVAALLRQGEGILVNPHHVALAFSILLTVPLDHLKTEDYHGVFLGVHEVLFSIVQCHPKVLLKTAPSFLSSFHRLVISVMHEGRQKGDRGNMDEFEMILKCAHLVERMYTYIAAEMEDFTVFSAFIVAHYVTELQKVTLHPAVKTHLTEGIYHILDLCIERDIKFLNASLPAGVRQVFKDLYNDYNHYHKAKKQGEEKYTA</sequence>
<gene>
    <name evidence="2" type="primary">Urb2</name>
    <name evidence="2" type="ORF">PHEMEL_R03084</name>
</gene>